<dbReference type="AlphaFoldDB" id="A0AAV3NZ66"/>
<gene>
    <name evidence="1" type="ORF">LIER_35895</name>
</gene>
<dbReference type="EMBL" id="BAABME010016056">
    <property type="protein sequence ID" value="GAA0144253.1"/>
    <property type="molecule type" value="Genomic_DNA"/>
</dbReference>
<protein>
    <recommendedName>
        <fullName evidence="3">DUF4283 domain-containing protein</fullName>
    </recommendedName>
</protein>
<dbReference type="Gene3D" id="3.60.10.10">
    <property type="entry name" value="Endonuclease/exonuclease/phosphatase"/>
    <property type="match status" value="1"/>
</dbReference>
<evidence type="ECO:0000313" key="1">
    <source>
        <dbReference type="EMBL" id="GAA0144253.1"/>
    </source>
</evidence>
<dbReference type="Proteomes" id="UP001454036">
    <property type="component" value="Unassembled WGS sequence"/>
</dbReference>
<dbReference type="PANTHER" id="PTHR33233">
    <property type="entry name" value="ENDONUCLEASE/EXONUCLEASE/PHOSPHATASE"/>
    <property type="match status" value="1"/>
</dbReference>
<evidence type="ECO:0008006" key="3">
    <source>
        <dbReference type="Google" id="ProtNLM"/>
    </source>
</evidence>
<sequence length="491" mass="55444">MKLTFIAPEIVNGKQVVKYQSIDIRPGINRWKSAAYGYVMGINPSFGTFENDEGREGPWIFARYPMVFKSWTPESKLERKGVEKIPVWIRIPFLSLQFWNEEMFSKIGSYIEVPLFVNGATSEVARVSFARLYVEVGASTELPKEVPLVDENGVEFMQKIPPCCSHCALFGYDLKHYRFGGKPEVIEKEHVMGRVQCKNGADKEFILSIVYGKNTRKSRDALWNSLRHAVGKVNDDVWLVGGDFNVVSTAFGSCGGRVPDLNVVGDFNDCIKDVNLVEHPQGGSLYTWSRNWKDEGMAFWKKHDSFSSTIDKVWSQNCEGSGLDILYDKQKRMRKALGRLNGDNLSHIRSRVVEKTIELEVLNSRILNGYLESVVLVQAANAEYDYKRLSAAESPERASSSEEVLQGLSLKSITTEDCMKLSESITVNEIEESMLNMKRDKASGPDGFNADFYRDSWEVVRGTIVEVVKTFFVTGHMPRCVNNTIISLIPS</sequence>
<proteinExistence type="predicted"/>
<comment type="caution">
    <text evidence="1">The sequence shown here is derived from an EMBL/GenBank/DDBJ whole genome shotgun (WGS) entry which is preliminary data.</text>
</comment>
<evidence type="ECO:0000313" key="2">
    <source>
        <dbReference type="Proteomes" id="UP001454036"/>
    </source>
</evidence>
<dbReference type="InterPro" id="IPR036691">
    <property type="entry name" value="Endo/exonu/phosph_ase_sf"/>
</dbReference>
<name>A0AAV3NZ66_LITER</name>
<reference evidence="1 2" key="1">
    <citation type="submission" date="2024-01" db="EMBL/GenBank/DDBJ databases">
        <title>The complete chloroplast genome sequence of Lithospermum erythrorhizon: insights into the phylogenetic relationship among Boraginaceae species and the maternal lineages of purple gromwells.</title>
        <authorList>
            <person name="Okada T."/>
            <person name="Watanabe K."/>
        </authorList>
    </citation>
    <scope>NUCLEOTIDE SEQUENCE [LARGE SCALE GENOMIC DNA]</scope>
</reference>
<dbReference type="PANTHER" id="PTHR33233:SF17">
    <property type="entry name" value="DUF4283 DOMAIN-CONTAINING PROTEIN"/>
    <property type="match status" value="1"/>
</dbReference>
<accession>A0AAV3NZ66</accession>
<keyword evidence="2" id="KW-1185">Reference proteome</keyword>
<dbReference type="SUPFAM" id="SSF56219">
    <property type="entry name" value="DNase I-like"/>
    <property type="match status" value="1"/>
</dbReference>
<organism evidence="1 2">
    <name type="scientific">Lithospermum erythrorhizon</name>
    <name type="common">Purple gromwell</name>
    <name type="synonym">Lithospermum officinale var. erythrorhizon</name>
    <dbReference type="NCBI Taxonomy" id="34254"/>
    <lineage>
        <taxon>Eukaryota</taxon>
        <taxon>Viridiplantae</taxon>
        <taxon>Streptophyta</taxon>
        <taxon>Embryophyta</taxon>
        <taxon>Tracheophyta</taxon>
        <taxon>Spermatophyta</taxon>
        <taxon>Magnoliopsida</taxon>
        <taxon>eudicotyledons</taxon>
        <taxon>Gunneridae</taxon>
        <taxon>Pentapetalae</taxon>
        <taxon>asterids</taxon>
        <taxon>lamiids</taxon>
        <taxon>Boraginales</taxon>
        <taxon>Boraginaceae</taxon>
        <taxon>Boraginoideae</taxon>
        <taxon>Lithospermeae</taxon>
        <taxon>Lithospermum</taxon>
    </lineage>
</organism>